<organism evidence="3 4">
    <name type="scientific">Streptodolium elevatio</name>
    <dbReference type="NCBI Taxonomy" id="3157996"/>
    <lineage>
        <taxon>Bacteria</taxon>
        <taxon>Bacillati</taxon>
        <taxon>Actinomycetota</taxon>
        <taxon>Actinomycetes</taxon>
        <taxon>Kitasatosporales</taxon>
        <taxon>Streptomycetaceae</taxon>
        <taxon>Streptodolium</taxon>
    </lineage>
</organism>
<accession>A0ABV3DDJ7</accession>
<comment type="caution">
    <text evidence="3">The sequence shown here is derived from an EMBL/GenBank/DDBJ whole genome shotgun (WGS) entry which is preliminary data.</text>
</comment>
<name>A0ABV3DDJ7_9ACTN</name>
<proteinExistence type="predicted"/>
<feature type="compositionally biased region" description="Low complexity" evidence="1">
    <location>
        <begin position="47"/>
        <end position="68"/>
    </location>
</feature>
<evidence type="ECO:0000256" key="1">
    <source>
        <dbReference type="SAM" id="MobiDB-lite"/>
    </source>
</evidence>
<protein>
    <submittedName>
        <fullName evidence="3">N,N-dimethylformamidase beta subunit family domain-containing protein</fullName>
    </submittedName>
</protein>
<dbReference type="RefSeq" id="WP_358351946.1">
    <property type="nucleotide sequence ID" value="NZ_JBEZFP010000018.1"/>
</dbReference>
<dbReference type="InterPro" id="IPR046540">
    <property type="entry name" value="DMFA2_C"/>
</dbReference>
<gene>
    <name evidence="3" type="ORF">AB0C36_09980</name>
</gene>
<evidence type="ECO:0000259" key="2">
    <source>
        <dbReference type="Pfam" id="PF20254"/>
    </source>
</evidence>
<reference evidence="3 4" key="1">
    <citation type="submission" date="2024-06" db="EMBL/GenBank/DDBJ databases">
        <title>The Natural Products Discovery Center: Release of the First 8490 Sequenced Strains for Exploring Actinobacteria Biosynthetic Diversity.</title>
        <authorList>
            <person name="Kalkreuter E."/>
            <person name="Kautsar S.A."/>
            <person name="Yang D."/>
            <person name="Bader C.D."/>
            <person name="Teijaro C.N."/>
            <person name="Fluegel L."/>
            <person name="Davis C.M."/>
            <person name="Simpson J.R."/>
            <person name="Lauterbach L."/>
            <person name="Steele A.D."/>
            <person name="Gui C."/>
            <person name="Meng S."/>
            <person name="Li G."/>
            <person name="Viehrig K."/>
            <person name="Ye F."/>
            <person name="Su P."/>
            <person name="Kiefer A.F."/>
            <person name="Nichols A."/>
            <person name="Cepeda A.J."/>
            <person name="Yan W."/>
            <person name="Fan B."/>
            <person name="Jiang Y."/>
            <person name="Adhikari A."/>
            <person name="Zheng C.-J."/>
            <person name="Schuster L."/>
            <person name="Cowan T.M."/>
            <person name="Smanski M.J."/>
            <person name="Chevrette M.G."/>
            <person name="De Carvalho L.P.S."/>
            <person name="Shen B."/>
        </authorList>
    </citation>
    <scope>NUCLEOTIDE SEQUENCE [LARGE SCALE GENOMIC DNA]</scope>
    <source>
        <strain evidence="3 4">NPDC048946</strain>
    </source>
</reference>
<keyword evidence="4" id="KW-1185">Reference proteome</keyword>
<feature type="domain" description="N,N-dimethylformamidase beta subunit-like C-terminal" evidence="2">
    <location>
        <begin position="136"/>
        <end position="511"/>
    </location>
</feature>
<evidence type="ECO:0000313" key="4">
    <source>
        <dbReference type="Proteomes" id="UP001551482"/>
    </source>
</evidence>
<evidence type="ECO:0000313" key="3">
    <source>
        <dbReference type="EMBL" id="MEU8133825.1"/>
    </source>
</evidence>
<dbReference type="Pfam" id="PF20254">
    <property type="entry name" value="DMFA2_C"/>
    <property type="match status" value="1"/>
</dbReference>
<dbReference type="Proteomes" id="UP001551482">
    <property type="component" value="Unassembled WGS sequence"/>
</dbReference>
<dbReference type="EMBL" id="JBEZFP010000018">
    <property type="protein sequence ID" value="MEU8133825.1"/>
    <property type="molecule type" value="Genomic_DNA"/>
</dbReference>
<feature type="region of interest" description="Disordered" evidence="1">
    <location>
        <begin position="27"/>
        <end position="96"/>
    </location>
</feature>
<sequence length="534" mass="58443">MNRRSALGVLGAVGATAAGLVWWRSGSEGGQSGSSASRPLGHGAPKGGPATPGPASSAPPVVAPASRQPVPPSDPHRIAAENAKTGSTAWKPGRNGTRVGNDIAHQIKGYTSETSVGLGGRIDFHMSVNPGGAYSIGIYRLGDYGGAGARHVVSSPRLTGVPGQAPKLDEDCGMLSCDWPVGWTLEVPKDWTSGTYLAVFDDERGNRNYSAFVVRDDGRSADFLVVLPFSTYQAYNQYPLDGRTGKSLYYGYGPDGKNVYQARARKVSFDRPFMGDGMPPTRFDLDQSAIAWMERSGYDVTYASTVDIETRRVDPGWYRALVFPGHDEYWSTPMREVVEEAHRAGVNQAWLTANNMYWHVRFDKNERGVANRVMNCWREDRDPGASLLSAPTDMWRRIRRPEQEFLGIQYNGIVAAPTPLRVSSSGHWMWANTGVRDGDTIDKVVGGEADGIEPGMAIPPGARQALLAESPYQLRSGARRTQNTSIYESPQGTLMFCAGTFNWSLALNHPKYRDERIQRATHNLFERLRAGGRR</sequence>